<name>A0A1Q5ZSU6_9SPHI</name>
<evidence type="ECO:0000256" key="1">
    <source>
        <dbReference type="SAM" id="MobiDB-lite"/>
    </source>
</evidence>
<proteinExistence type="predicted"/>
<evidence type="ECO:0000313" key="3">
    <source>
        <dbReference type="Proteomes" id="UP000186720"/>
    </source>
</evidence>
<comment type="caution">
    <text evidence="2">The sequence shown here is derived from an EMBL/GenBank/DDBJ whole genome shotgun (WGS) entry which is preliminary data.</text>
</comment>
<sequence length="64" mass="7141">MPDDTSKQLNDMTSGLDNLKDSLKERNKAIPEFIDGMENGLKAVAKVLPDVVTSMMQLIFLILF</sequence>
<dbReference type="EMBL" id="MPPL01000001">
    <property type="protein sequence ID" value="OKS84845.1"/>
    <property type="molecule type" value="Genomic_DNA"/>
</dbReference>
<feature type="compositionally biased region" description="Polar residues" evidence="1">
    <location>
        <begin position="7"/>
        <end position="16"/>
    </location>
</feature>
<accession>A0A1Q5ZSU6</accession>
<dbReference type="AlphaFoldDB" id="A0A1Q5ZSU6"/>
<protein>
    <submittedName>
        <fullName evidence="2">Uncharacterized protein</fullName>
    </submittedName>
</protein>
<dbReference type="STRING" id="1302689.RG47T_0282"/>
<reference evidence="2 3" key="1">
    <citation type="submission" date="2016-11" db="EMBL/GenBank/DDBJ databases">
        <title>Whole Genome Sequencing of Mucilaginibacter polytrichastri RG4-7(T) isolated from the moss sample.</title>
        <authorList>
            <person name="Li Y."/>
        </authorList>
    </citation>
    <scope>NUCLEOTIDE SEQUENCE [LARGE SCALE GENOMIC DNA]</scope>
    <source>
        <strain evidence="2 3">RG4-7</strain>
    </source>
</reference>
<gene>
    <name evidence="2" type="ORF">RG47T_0282</name>
</gene>
<feature type="region of interest" description="Disordered" evidence="1">
    <location>
        <begin position="1"/>
        <end position="21"/>
    </location>
</feature>
<evidence type="ECO:0000313" key="2">
    <source>
        <dbReference type="EMBL" id="OKS84845.1"/>
    </source>
</evidence>
<organism evidence="2 3">
    <name type="scientific">Mucilaginibacter polytrichastri</name>
    <dbReference type="NCBI Taxonomy" id="1302689"/>
    <lineage>
        <taxon>Bacteria</taxon>
        <taxon>Pseudomonadati</taxon>
        <taxon>Bacteroidota</taxon>
        <taxon>Sphingobacteriia</taxon>
        <taxon>Sphingobacteriales</taxon>
        <taxon>Sphingobacteriaceae</taxon>
        <taxon>Mucilaginibacter</taxon>
    </lineage>
</organism>
<dbReference type="Proteomes" id="UP000186720">
    <property type="component" value="Unassembled WGS sequence"/>
</dbReference>
<dbReference type="RefSeq" id="WP_074487559.1">
    <property type="nucleotide sequence ID" value="NZ_FPAM01000001.1"/>
</dbReference>
<keyword evidence="3" id="KW-1185">Reference proteome</keyword>